<evidence type="ECO:0000313" key="3">
    <source>
        <dbReference type="EMBL" id="SHK95946.1"/>
    </source>
</evidence>
<dbReference type="SUPFAM" id="SSF53383">
    <property type="entry name" value="PLP-dependent transferases"/>
    <property type="match status" value="1"/>
</dbReference>
<dbReference type="Gene3D" id="3.90.1150.10">
    <property type="entry name" value="Aspartate Aminotransferase, domain 1"/>
    <property type="match status" value="2"/>
</dbReference>
<proteinExistence type="inferred from homology"/>
<keyword evidence="1 3" id="KW-0032">Aminotransferase</keyword>
<dbReference type="GO" id="GO:0008483">
    <property type="term" value="F:transaminase activity"/>
    <property type="evidence" value="ECO:0007669"/>
    <property type="project" value="UniProtKB-KW"/>
</dbReference>
<protein>
    <recommendedName>
        <fullName evidence="1">Aminotransferase</fullName>
        <ecNumber evidence="1">2.6.1.-</ecNumber>
    </recommendedName>
</protein>
<evidence type="ECO:0000259" key="2">
    <source>
        <dbReference type="Pfam" id="PF00155"/>
    </source>
</evidence>
<sequence>MVNNKMYELGTKKSTIRTIFEFGRQRAAEVGEENVYDFSLGNPNVPTPNFIKEAAIDILNNMQPAAIHGYTVAPGNPQVRKALADSINNRFGMDITEKNLFITAGAAASITICFKALSQPDDEYITFAPFFPEYRAFVESVGGKLVVVPAQPEDWQIDFAAFEKLITTHTKAVIVNSPNNPSGAVYSEATIKKLAEILKAKEEEYHHPIFIVADEPYREIAFEGYDVPYIPKYYANTLVCYSYSKSFSLPGERIGYIVVPNRVADFGKVYGAIAGAARVLTHVNAPSLWQLVVGRCANMPSDISTYVKNGQLLYQGLIEAGFECVKPQGAFYLFPKCLEEDDYAFCERAKKYDLLLVPGTDFGCPGYFRAAYCIKTETIEKSLPLFKKLAAEYK</sequence>
<dbReference type="Gene3D" id="3.40.640.10">
    <property type="entry name" value="Type I PLP-dependent aspartate aminotransferase-like (Major domain)"/>
    <property type="match status" value="1"/>
</dbReference>
<dbReference type="Proteomes" id="UP000184263">
    <property type="component" value="Unassembled WGS sequence"/>
</dbReference>
<accession>A0A1M6WQK7</accession>
<dbReference type="InterPro" id="IPR015422">
    <property type="entry name" value="PyrdxlP-dep_Trfase_small"/>
</dbReference>
<evidence type="ECO:0000313" key="4">
    <source>
        <dbReference type="Proteomes" id="UP000184263"/>
    </source>
</evidence>
<reference evidence="3 4" key="1">
    <citation type="submission" date="2016-11" db="EMBL/GenBank/DDBJ databases">
        <authorList>
            <person name="Jaros S."/>
            <person name="Januszkiewicz K."/>
            <person name="Wedrychowicz H."/>
        </authorList>
    </citation>
    <scope>NUCLEOTIDE SEQUENCE [LARGE SCALE GENOMIC DNA]</scope>
    <source>
        <strain evidence="3 4">HD4</strain>
    </source>
</reference>
<dbReference type="RefSeq" id="WP_073091839.1">
    <property type="nucleotide sequence ID" value="NZ_FRBC01000027.1"/>
</dbReference>
<dbReference type="InterPro" id="IPR015421">
    <property type="entry name" value="PyrdxlP-dep_Trfase_major"/>
</dbReference>
<dbReference type="OrthoDB" id="9802328at2"/>
<dbReference type="InterPro" id="IPR004838">
    <property type="entry name" value="NHTrfase_class1_PyrdxlP-BS"/>
</dbReference>
<dbReference type="NCBIfam" id="NF005305">
    <property type="entry name" value="PRK06836.1"/>
    <property type="match status" value="1"/>
</dbReference>
<comment type="cofactor">
    <cofactor evidence="1">
        <name>pyridoxal 5'-phosphate</name>
        <dbReference type="ChEBI" id="CHEBI:597326"/>
    </cofactor>
</comment>
<dbReference type="InterPro" id="IPR004839">
    <property type="entry name" value="Aminotransferase_I/II_large"/>
</dbReference>
<dbReference type="PROSITE" id="PS00105">
    <property type="entry name" value="AA_TRANSFER_CLASS_1"/>
    <property type="match status" value="1"/>
</dbReference>
<dbReference type="Pfam" id="PF00155">
    <property type="entry name" value="Aminotran_1_2"/>
    <property type="match status" value="1"/>
</dbReference>
<feature type="domain" description="Aminotransferase class I/classII large" evidence="2">
    <location>
        <begin position="34"/>
        <end position="381"/>
    </location>
</feature>
<organism evidence="3 4">
    <name type="scientific">Selenomonas ruminantium</name>
    <dbReference type="NCBI Taxonomy" id="971"/>
    <lineage>
        <taxon>Bacteria</taxon>
        <taxon>Bacillati</taxon>
        <taxon>Bacillota</taxon>
        <taxon>Negativicutes</taxon>
        <taxon>Selenomonadales</taxon>
        <taxon>Selenomonadaceae</taxon>
        <taxon>Selenomonas</taxon>
    </lineage>
</organism>
<keyword evidence="1 3" id="KW-0808">Transferase</keyword>
<dbReference type="PANTHER" id="PTHR42691:SF1">
    <property type="entry name" value="ASPARTATE AMINOTRANSFERASE YHDR-RELATED"/>
    <property type="match status" value="1"/>
</dbReference>
<dbReference type="EC" id="2.6.1.-" evidence="1"/>
<dbReference type="GO" id="GO:0030170">
    <property type="term" value="F:pyridoxal phosphate binding"/>
    <property type="evidence" value="ECO:0007669"/>
    <property type="project" value="InterPro"/>
</dbReference>
<dbReference type="CDD" id="cd00609">
    <property type="entry name" value="AAT_like"/>
    <property type="match status" value="1"/>
</dbReference>
<gene>
    <name evidence="3" type="ORF">SAMN05216582_12725</name>
</gene>
<dbReference type="AlphaFoldDB" id="A0A1M6WQK7"/>
<evidence type="ECO:0000256" key="1">
    <source>
        <dbReference type="RuleBase" id="RU000481"/>
    </source>
</evidence>
<dbReference type="EMBL" id="FRBC01000027">
    <property type="protein sequence ID" value="SHK95946.1"/>
    <property type="molecule type" value="Genomic_DNA"/>
</dbReference>
<dbReference type="InterPro" id="IPR015424">
    <property type="entry name" value="PyrdxlP-dep_Trfase"/>
</dbReference>
<name>A0A1M6WQK7_SELRU</name>
<dbReference type="PANTHER" id="PTHR42691">
    <property type="entry name" value="ASPARTATE AMINOTRANSFERASE YHDR-RELATED"/>
    <property type="match status" value="1"/>
</dbReference>
<comment type="similarity">
    <text evidence="1">Belongs to the class-I pyridoxal-phosphate-dependent aminotransferase family.</text>
</comment>